<dbReference type="RefSeq" id="WP_310019619.1">
    <property type="nucleotide sequence ID" value="NZ_JAVDUM010000006.1"/>
</dbReference>
<evidence type="ECO:0000256" key="1">
    <source>
        <dbReference type="SAM" id="Phobius"/>
    </source>
</evidence>
<name>A0ABU1SE05_9MICO</name>
<keyword evidence="1" id="KW-0812">Transmembrane</keyword>
<protein>
    <recommendedName>
        <fullName evidence="4">PH domain-containing protein</fullName>
    </recommendedName>
</protein>
<dbReference type="Proteomes" id="UP001259347">
    <property type="component" value="Unassembled WGS sequence"/>
</dbReference>
<dbReference type="EMBL" id="JAVDUM010000006">
    <property type="protein sequence ID" value="MDR6867128.1"/>
    <property type="molecule type" value="Genomic_DNA"/>
</dbReference>
<keyword evidence="1" id="KW-1133">Transmembrane helix</keyword>
<accession>A0ABU1SE05</accession>
<keyword evidence="1" id="KW-0472">Membrane</keyword>
<evidence type="ECO:0000313" key="2">
    <source>
        <dbReference type="EMBL" id="MDR6867128.1"/>
    </source>
</evidence>
<feature type="transmembrane region" description="Helical" evidence="1">
    <location>
        <begin position="73"/>
        <end position="94"/>
    </location>
</feature>
<reference evidence="2 3" key="1">
    <citation type="submission" date="2023-07" db="EMBL/GenBank/DDBJ databases">
        <title>Sorghum-associated microbial communities from plants grown in Nebraska, USA.</title>
        <authorList>
            <person name="Schachtman D."/>
        </authorList>
    </citation>
    <scope>NUCLEOTIDE SEQUENCE [LARGE SCALE GENOMIC DNA]</scope>
    <source>
        <strain evidence="2 3">2980</strain>
    </source>
</reference>
<proteinExistence type="predicted"/>
<evidence type="ECO:0000313" key="3">
    <source>
        <dbReference type="Proteomes" id="UP001259347"/>
    </source>
</evidence>
<organism evidence="2 3">
    <name type="scientific">Microbacterium resistens</name>
    <dbReference type="NCBI Taxonomy" id="156977"/>
    <lineage>
        <taxon>Bacteria</taxon>
        <taxon>Bacillati</taxon>
        <taxon>Actinomycetota</taxon>
        <taxon>Actinomycetes</taxon>
        <taxon>Micrococcales</taxon>
        <taxon>Microbacteriaceae</taxon>
        <taxon>Microbacterium</taxon>
    </lineage>
</organism>
<evidence type="ECO:0008006" key="4">
    <source>
        <dbReference type="Google" id="ProtNLM"/>
    </source>
</evidence>
<feature type="transmembrane region" description="Helical" evidence="1">
    <location>
        <begin position="45"/>
        <end position="67"/>
    </location>
</feature>
<gene>
    <name evidence="2" type="ORF">J2Y69_001727</name>
</gene>
<keyword evidence="3" id="KW-1185">Reference proteome</keyword>
<feature type="transmembrane region" description="Helical" evidence="1">
    <location>
        <begin position="6"/>
        <end position="25"/>
    </location>
</feature>
<comment type="caution">
    <text evidence="2">The sequence shown here is derived from an EMBL/GenBank/DDBJ whole genome shotgun (WGS) entry which is preliminary data.</text>
</comment>
<sequence length="197" mass="22133">MAFATVLKYVLIALAIVGVIGVAWWARRHPNRSKEHPDRVRMPKLFLVLAALLVAAGFLMGLAAFTAEDVPDLIPMKIAAVVILLGGLFLLMMYRNWYVAPRADEVAFRTILGREHLIAYTDIVDYRMWMQNGRPTLSIRSSTGAKLRLNLRMYDMTPLLMAIEFRRKSGRWPLRGEMVAAPPSGPGAGRFGGRPRR</sequence>